<comment type="caution">
    <text evidence="9">The sequence shown here is derived from an EMBL/GenBank/DDBJ whole genome shotgun (WGS) entry which is preliminary data.</text>
</comment>
<organism evidence="9 10">
    <name type="scientific">Bacillus benzoevorans</name>
    <dbReference type="NCBI Taxonomy" id="1456"/>
    <lineage>
        <taxon>Bacteria</taxon>
        <taxon>Bacillati</taxon>
        <taxon>Bacillota</taxon>
        <taxon>Bacilli</taxon>
        <taxon>Bacillales</taxon>
        <taxon>Bacillaceae</taxon>
        <taxon>Bacillus</taxon>
    </lineage>
</organism>
<evidence type="ECO:0000313" key="10">
    <source>
        <dbReference type="Proteomes" id="UP000531594"/>
    </source>
</evidence>
<feature type="transmembrane region" description="Helical" evidence="8">
    <location>
        <begin position="115"/>
        <end position="134"/>
    </location>
</feature>
<evidence type="ECO:0000256" key="5">
    <source>
        <dbReference type="ARBA" id="ARBA00022692"/>
    </source>
</evidence>
<evidence type="ECO:0000256" key="8">
    <source>
        <dbReference type="SAM" id="Phobius"/>
    </source>
</evidence>
<feature type="transmembrane region" description="Helical" evidence="8">
    <location>
        <begin position="185"/>
        <end position="204"/>
    </location>
</feature>
<keyword evidence="3" id="KW-0813">Transport</keyword>
<feature type="transmembrane region" description="Helical" evidence="8">
    <location>
        <begin position="270"/>
        <end position="291"/>
    </location>
</feature>
<dbReference type="RefSeq" id="WP_184529169.1">
    <property type="nucleotide sequence ID" value="NZ_JACHGK010000020.1"/>
</dbReference>
<dbReference type="NCBIfam" id="TIGR00912">
    <property type="entry name" value="2A0309"/>
    <property type="match status" value="1"/>
</dbReference>
<name>A0A7X0LWQ4_9BACI</name>
<protein>
    <submittedName>
        <fullName evidence="9">Spore germination protein KB</fullName>
    </submittedName>
</protein>
<dbReference type="PANTHER" id="PTHR34975">
    <property type="entry name" value="SPORE GERMINATION PROTEIN A2"/>
    <property type="match status" value="1"/>
</dbReference>
<evidence type="ECO:0000256" key="3">
    <source>
        <dbReference type="ARBA" id="ARBA00022448"/>
    </source>
</evidence>
<evidence type="ECO:0000256" key="7">
    <source>
        <dbReference type="ARBA" id="ARBA00023136"/>
    </source>
</evidence>
<evidence type="ECO:0000256" key="4">
    <source>
        <dbReference type="ARBA" id="ARBA00022544"/>
    </source>
</evidence>
<dbReference type="GO" id="GO:0016020">
    <property type="term" value="C:membrane"/>
    <property type="evidence" value="ECO:0007669"/>
    <property type="project" value="UniProtKB-SubCell"/>
</dbReference>
<feature type="transmembrane region" description="Helical" evidence="8">
    <location>
        <begin position="78"/>
        <end position="95"/>
    </location>
</feature>
<keyword evidence="5 8" id="KW-0812">Transmembrane</keyword>
<feature type="transmembrane region" description="Helical" evidence="8">
    <location>
        <begin position="12"/>
        <end position="30"/>
    </location>
</feature>
<sequence length="373" mass="41792">MLKENISLTQLFTFIVNLLLGSSIVVGIGKDAQQNGWIAILIATLIGVGLMFFYFSLIHLQPNKNLYEIMEYCFTRKVTIILSSIYVSYFLYISARVLRTFGEMITAAIMPQTPLEVIVLSLLFILAYILYLGIEVLGRVSEILSPYIYFSLLFLLLFLPLSGNIQLNRLLPVMGDGFKPVLKAVFPSLLSFPFGELIVFTIILSSINDLKKVGKISLIAVLTAGLQLIIGAVLMIITLGADVNQFSNFPLLSTARLVAVGEFAERLDPLVVFIMILGVIIKSALFLYCCLKGLEYIFRLSYHYFAFPISILTAVFTLLIAANYGEHLAKGHYMLINYFHMAMQLLIPGITFIFLITKVRKQKSEWKTDAGKC</sequence>
<dbReference type="Proteomes" id="UP000531594">
    <property type="component" value="Unassembled WGS sequence"/>
</dbReference>
<dbReference type="AlphaFoldDB" id="A0A7X0LWQ4"/>
<proteinExistence type="inferred from homology"/>
<dbReference type="Gene3D" id="1.20.1740.10">
    <property type="entry name" value="Amino acid/polyamine transporter I"/>
    <property type="match status" value="1"/>
</dbReference>
<evidence type="ECO:0000313" key="9">
    <source>
        <dbReference type="EMBL" id="MBB6447326.1"/>
    </source>
</evidence>
<dbReference type="EMBL" id="JACHGK010000020">
    <property type="protein sequence ID" value="MBB6447326.1"/>
    <property type="molecule type" value="Genomic_DNA"/>
</dbReference>
<keyword evidence="6 8" id="KW-1133">Transmembrane helix</keyword>
<evidence type="ECO:0000256" key="6">
    <source>
        <dbReference type="ARBA" id="ARBA00022989"/>
    </source>
</evidence>
<reference evidence="9 10" key="1">
    <citation type="submission" date="2020-08" db="EMBL/GenBank/DDBJ databases">
        <title>Genomic Encyclopedia of Type Strains, Phase IV (KMG-IV): sequencing the most valuable type-strain genomes for metagenomic binning, comparative biology and taxonomic classification.</title>
        <authorList>
            <person name="Goeker M."/>
        </authorList>
    </citation>
    <scope>NUCLEOTIDE SEQUENCE [LARGE SCALE GENOMIC DNA]</scope>
    <source>
        <strain evidence="9 10">DSM 5391</strain>
    </source>
</reference>
<dbReference type="Pfam" id="PF03845">
    <property type="entry name" value="Spore_permease"/>
    <property type="match status" value="1"/>
</dbReference>
<comment type="similarity">
    <text evidence="2">Belongs to the amino acid-polyamine-organocation (APC) superfamily. Spore germination protein (SGP) (TC 2.A.3.9) family.</text>
</comment>
<keyword evidence="4" id="KW-0309">Germination</keyword>
<gene>
    <name evidence="9" type="ORF">HNR53_004006</name>
</gene>
<evidence type="ECO:0000256" key="1">
    <source>
        <dbReference type="ARBA" id="ARBA00004141"/>
    </source>
</evidence>
<feature type="transmembrane region" description="Helical" evidence="8">
    <location>
        <begin position="303"/>
        <end position="324"/>
    </location>
</feature>
<feature type="transmembrane region" description="Helical" evidence="8">
    <location>
        <begin position="216"/>
        <end position="241"/>
    </location>
</feature>
<dbReference type="InterPro" id="IPR004761">
    <property type="entry name" value="Spore_GerAB"/>
</dbReference>
<dbReference type="GO" id="GO:0009847">
    <property type="term" value="P:spore germination"/>
    <property type="evidence" value="ECO:0007669"/>
    <property type="project" value="InterPro"/>
</dbReference>
<feature type="transmembrane region" description="Helical" evidence="8">
    <location>
        <begin position="336"/>
        <end position="357"/>
    </location>
</feature>
<evidence type="ECO:0000256" key="2">
    <source>
        <dbReference type="ARBA" id="ARBA00007998"/>
    </source>
</evidence>
<keyword evidence="7 8" id="KW-0472">Membrane</keyword>
<comment type="subcellular location">
    <subcellularLocation>
        <location evidence="1">Membrane</location>
        <topology evidence="1">Multi-pass membrane protein</topology>
    </subcellularLocation>
</comment>
<feature type="transmembrane region" description="Helical" evidence="8">
    <location>
        <begin position="36"/>
        <end position="57"/>
    </location>
</feature>
<feature type="transmembrane region" description="Helical" evidence="8">
    <location>
        <begin position="146"/>
        <end position="165"/>
    </location>
</feature>
<dbReference type="PANTHER" id="PTHR34975:SF2">
    <property type="entry name" value="SPORE GERMINATION PROTEIN A2"/>
    <property type="match status" value="1"/>
</dbReference>
<keyword evidence="10" id="KW-1185">Reference proteome</keyword>
<accession>A0A7X0LWQ4</accession>